<reference evidence="1 2" key="1">
    <citation type="submission" date="2024-04" db="EMBL/GenBank/DDBJ databases">
        <title>Tritrichomonas musculus Genome.</title>
        <authorList>
            <person name="Alves-Ferreira E."/>
            <person name="Grigg M."/>
            <person name="Lorenzi H."/>
            <person name="Galac M."/>
        </authorList>
    </citation>
    <scope>NUCLEOTIDE SEQUENCE [LARGE SCALE GENOMIC DNA]</scope>
    <source>
        <strain evidence="1 2">EAF2021</strain>
    </source>
</reference>
<accession>A0ABR2IKQ9</accession>
<keyword evidence="2" id="KW-1185">Reference proteome</keyword>
<evidence type="ECO:0000313" key="2">
    <source>
        <dbReference type="Proteomes" id="UP001470230"/>
    </source>
</evidence>
<proteinExistence type="predicted"/>
<protein>
    <recommendedName>
        <fullName evidence="3">MULE transposase domain-containing protein</fullName>
    </recommendedName>
</protein>
<comment type="caution">
    <text evidence="1">The sequence shown here is derived from an EMBL/GenBank/DDBJ whole genome shotgun (WGS) entry which is preliminary data.</text>
</comment>
<dbReference type="Proteomes" id="UP001470230">
    <property type="component" value="Unassembled WGS sequence"/>
</dbReference>
<gene>
    <name evidence="1" type="ORF">M9Y10_010385</name>
</gene>
<sequence>MIEDEEIHIQFTTLFYRLDLINDQRYPQTFPIYPTQNGMWTYTILSLFLNEIHNYCTKEHSISIKPNGDKTFRFQSDSNPDYYIIVNISNCIIVKISTTQLKEAWLREDQTFLSYCGSRYNAYLKYPRVQRHVRYIYTLPIFLNSSKTLLYKTSLLFIGKYEFSKIFNFFAKKICRFGLTFNDDTEMLFKYFENFLLYDQKKIQSFEDLNSIGMKGYLKLFLTPKVVQSKLPTYIIDENEYYITGGVFIFPQAMSLLYSNDNITINGYILDTTWKVISKYVTSILMASISNSSLPIAFAFGKGENIDLYSKLLNTTSEKLNLNFEGKVLESDQGKSLLSICKTFKMVHLSCLRHFIVSIKKMDYSFEAITLIKCTSQQDLESAMSLFSNKFKKFCTENSGELKKINKVLKKIGLLYINDQIIIQNQSRWDEVSMLQRRLYKMPSTTNTLESTHGQINRKTPRRNTFYSSLFRTFLCLNSKFESINKKLCHDYNYTRIKTLRQKQSLNNEEMINQCLFYQTTKDNCSCGQNKLESELFNIDIPCIHRLFNGASFKDLPQLSLNLEYQFNELLIDHEFVSEDEIQKTSFDDKTYAIRTIKQFSGFKDDKKISEYVNMYYNQEADGFYINNMEVQLIQLIEEGIFYFKQLKESIDIEKVDE</sequence>
<evidence type="ECO:0000313" key="1">
    <source>
        <dbReference type="EMBL" id="KAK8864858.1"/>
    </source>
</evidence>
<organism evidence="1 2">
    <name type="scientific">Tritrichomonas musculus</name>
    <dbReference type="NCBI Taxonomy" id="1915356"/>
    <lineage>
        <taxon>Eukaryota</taxon>
        <taxon>Metamonada</taxon>
        <taxon>Parabasalia</taxon>
        <taxon>Tritrichomonadida</taxon>
        <taxon>Tritrichomonadidae</taxon>
        <taxon>Tritrichomonas</taxon>
    </lineage>
</organism>
<name>A0ABR2IKQ9_9EUKA</name>
<dbReference type="EMBL" id="JAPFFF010000016">
    <property type="protein sequence ID" value="KAK8864858.1"/>
    <property type="molecule type" value="Genomic_DNA"/>
</dbReference>
<evidence type="ECO:0008006" key="3">
    <source>
        <dbReference type="Google" id="ProtNLM"/>
    </source>
</evidence>